<gene>
    <name evidence="2" type="ORF">ABH992_002217</name>
</gene>
<evidence type="ECO:0000313" key="3">
    <source>
        <dbReference type="Proteomes" id="UP001565474"/>
    </source>
</evidence>
<protein>
    <recommendedName>
        <fullName evidence="4">TIR domain-containing protein</fullName>
    </recommendedName>
</protein>
<evidence type="ECO:0000256" key="1">
    <source>
        <dbReference type="SAM" id="MobiDB-lite"/>
    </source>
</evidence>
<keyword evidence="3" id="KW-1185">Reference proteome</keyword>
<dbReference type="SUPFAM" id="SSF63829">
    <property type="entry name" value="Calcium-dependent phosphotriesterase"/>
    <property type="match status" value="1"/>
</dbReference>
<evidence type="ECO:0008006" key="4">
    <source>
        <dbReference type="Google" id="ProtNLM"/>
    </source>
</evidence>
<proteinExistence type="predicted"/>
<feature type="region of interest" description="Disordered" evidence="1">
    <location>
        <begin position="1"/>
        <end position="22"/>
    </location>
</feature>
<dbReference type="EMBL" id="JBGBZN010000002">
    <property type="protein sequence ID" value="MEY9469818.1"/>
    <property type="molecule type" value="Genomic_DNA"/>
</dbReference>
<accession>A0ABV4GD11</accession>
<comment type="caution">
    <text evidence="2">The sequence shown here is derived from an EMBL/GenBank/DDBJ whole genome shotgun (WGS) entry which is preliminary data.</text>
</comment>
<evidence type="ECO:0000313" key="2">
    <source>
        <dbReference type="EMBL" id="MEY9469818.1"/>
    </source>
</evidence>
<feature type="compositionally biased region" description="Pro residues" evidence="1">
    <location>
        <begin position="104"/>
        <end position="123"/>
    </location>
</feature>
<name>A0ABV4GD11_9BRAD</name>
<dbReference type="Proteomes" id="UP001565474">
    <property type="component" value="Unassembled WGS sequence"/>
</dbReference>
<sequence>MPMDGEIMGGGPADMSPAGAGRNNERRAIDATFIMALIFGLRARGLGSGPSEAAAAAALSKLQADWARDELAAVLSPVFARRPGEAAEFAQVFRRLFDDQPVSVPRPPPPPPPPRPPSPPPLTLPRRRLLHDLRARTTEAMQWTNEGLSRLGRYWMQALVVAGVAIIVWISVTCECGPPSPPSPSPETCEAADQCVTPPMVRVYAAACATFVVALALIAWSAHASRRHAARGPRRVPVPEPREQVAGDGSVFRIGSIGGRAKPFIEPMLAVEIADIIGYRAGEPDLSRLDARRTIAARLRGEDPAQIHFVPRRELPTVLLLIDSSSEARFWNTLPTEFANTLVARGVALDRIDFPGSFFRRRGAQMMARPEAELVDSVIAASGWTVTIVFAEAHRLSERDIAMLRRALENGPLLFLELRDPELWDERQLALHDFGAIVVPATGPYLRDGLAQLFAPDRIAAAPIALPMADRAGAETLAQRLGDALDWAAECALIQPVSFGLAERLRERHEKLAPHKLAFSRLTALPGSFLGPEGLRLEAATRRALLDHFGRRSPEQRKEVLDLVGATITLAPAKGITAEALKRYTQAQALLFDGIPDHALREINALKEEGLIDPDPIDDLIGRLRPPGYRGFAYPNGSQEPSLAAEPIRLPAEPFSAAARLQIAGFDGGYETAGQRVVPADWTVATPEARLRLPAVDRPISAAAFLPGGNEILLEGGARDNESFLLLLNSANATQERINLPVSGGVRRVAVAETAAVAAVWIGSNAVRVLRLPETSGSGERPAPLGVDLGGWAGDFTDVTTAPLFALDPGGSTLALRGPSGQLLRLLDTESGSLRTDDVPLEGVIESLVFIDANRAIAGMRDGRLLSVSISGTPERFSQIARFDGIPTSLGLMRGAEHSYTLIVGLDNGRIVIIPNDSESPKAPSPAEIARVNMKPTAISVCLPVEDRAAARIEATDGADETKRSGISLGGVCIAVLGSGGEFDVVGLPLTPSGRMLTRLSVSVGTASTVPLFSSMSLLRRSIGPAIDGSRVIAAASGGRRLAVVRGGRLVIRPLIYALAKPAGPVKALAAPDAEQPEPA</sequence>
<reference evidence="2 3" key="1">
    <citation type="submission" date="2024-07" db="EMBL/GenBank/DDBJ databases">
        <title>Genomic Encyclopedia of Type Strains, Phase V (KMG-V): Genome sequencing to study the core and pangenomes of soil and plant-associated prokaryotes.</title>
        <authorList>
            <person name="Whitman W."/>
        </authorList>
    </citation>
    <scope>NUCLEOTIDE SEQUENCE [LARGE SCALE GENOMIC DNA]</scope>
    <source>
        <strain evidence="2 3">USDA 222</strain>
    </source>
</reference>
<feature type="region of interest" description="Disordered" evidence="1">
    <location>
        <begin position="100"/>
        <end position="124"/>
    </location>
</feature>
<organism evidence="2 3">
    <name type="scientific">Bradyrhizobium yuanmingense</name>
    <dbReference type="NCBI Taxonomy" id="108015"/>
    <lineage>
        <taxon>Bacteria</taxon>
        <taxon>Pseudomonadati</taxon>
        <taxon>Pseudomonadota</taxon>
        <taxon>Alphaproteobacteria</taxon>
        <taxon>Hyphomicrobiales</taxon>
        <taxon>Nitrobacteraceae</taxon>
        <taxon>Bradyrhizobium</taxon>
    </lineage>
</organism>